<keyword evidence="1" id="KW-1133">Transmembrane helix</keyword>
<feature type="chain" id="PRO_5014986146" evidence="2">
    <location>
        <begin position="18"/>
        <end position="110"/>
    </location>
</feature>
<evidence type="ECO:0000256" key="1">
    <source>
        <dbReference type="SAM" id="Phobius"/>
    </source>
</evidence>
<evidence type="ECO:0000313" key="3">
    <source>
        <dbReference type="EMBL" id="MBW30784.1"/>
    </source>
</evidence>
<keyword evidence="1" id="KW-0472">Membrane</keyword>
<accession>A0A2M3ZQG2</accession>
<keyword evidence="2" id="KW-0732">Signal</keyword>
<reference evidence="3" key="1">
    <citation type="submission" date="2018-01" db="EMBL/GenBank/DDBJ databases">
        <title>An insight into the sialome of Amazonian anophelines.</title>
        <authorList>
            <person name="Ribeiro J.M."/>
            <person name="Scarpassa V."/>
            <person name="Calvo E."/>
        </authorList>
    </citation>
    <scope>NUCLEOTIDE SEQUENCE</scope>
    <source>
        <tissue evidence="3">Salivary glands</tissue>
    </source>
</reference>
<dbReference type="AlphaFoldDB" id="A0A2M3ZQG2"/>
<name>A0A2M3ZQG2_9DIPT</name>
<protein>
    <submittedName>
        <fullName evidence="3">Putative secreted peptide</fullName>
    </submittedName>
</protein>
<evidence type="ECO:0000256" key="2">
    <source>
        <dbReference type="SAM" id="SignalP"/>
    </source>
</evidence>
<keyword evidence="1" id="KW-0812">Transmembrane</keyword>
<proteinExistence type="predicted"/>
<feature type="signal peptide" evidence="2">
    <location>
        <begin position="1"/>
        <end position="17"/>
    </location>
</feature>
<feature type="transmembrane region" description="Helical" evidence="1">
    <location>
        <begin position="61"/>
        <end position="81"/>
    </location>
</feature>
<dbReference type="EMBL" id="GGFM01010033">
    <property type="protein sequence ID" value="MBW30784.1"/>
    <property type="molecule type" value="Transcribed_RNA"/>
</dbReference>
<organism evidence="3">
    <name type="scientific">Anopheles braziliensis</name>
    <dbReference type="NCBI Taxonomy" id="58242"/>
    <lineage>
        <taxon>Eukaryota</taxon>
        <taxon>Metazoa</taxon>
        <taxon>Ecdysozoa</taxon>
        <taxon>Arthropoda</taxon>
        <taxon>Hexapoda</taxon>
        <taxon>Insecta</taxon>
        <taxon>Pterygota</taxon>
        <taxon>Neoptera</taxon>
        <taxon>Endopterygota</taxon>
        <taxon>Diptera</taxon>
        <taxon>Nematocera</taxon>
        <taxon>Culicoidea</taxon>
        <taxon>Culicidae</taxon>
        <taxon>Anophelinae</taxon>
        <taxon>Anopheles</taxon>
    </lineage>
</organism>
<sequence length="110" mass="12404">MCKSFLFFIPFVPFCVTMRSKIAPISFGFSFNTFCFCTTKTRQTVGERAGGTRARARDTTAAYVFLVPSIYVCSCLCSVIYKLSFVLRFPPVCCKTNFTLRHLVTGPPLR</sequence>